<dbReference type="EMBL" id="QJKJ01000729">
    <property type="protein sequence ID" value="RDY11015.1"/>
    <property type="molecule type" value="Genomic_DNA"/>
</dbReference>
<sequence>MSHESHDEIELLNYDEILSQTPIQQPQEVTLRRPIKERRYAILDDYIIFLQEHEGDIGLIEVDC</sequence>
<feature type="non-terminal residue" evidence="1">
    <location>
        <position position="1"/>
    </location>
</feature>
<evidence type="ECO:0000313" key="2">
    <source>
        <dbReference type="Proteomes" id="UP000257109"/>
    </source>
</evidence>
<comment type="caution">
    <text evidence="1">The sequence shown here is derived from an EMBL/GenBank/DDBJ whole genome shotgun (WGS) entry which is preliminary data.</text>
</comment>
<proteinExistence type="predicted"/>
<accession>A0A371I7M4</accession>
<evidence type="ECO:0000313" key="1">
    <source>
        <dbReference type="EMBL" id="RDY11015.1"/>
    </source>
</evidence>
<keyword evidence="2" id="KW-1185">Reference proteome</keyword>
<dbReference type="AlphaFoldDB" id="A0A371I7M4"/>
<name>A0A371I7M4_MUCPR</name>
<gene>
    <name evidence="1" type="ORF">CR513_04380</name>
</gene>
<reference evidence="1" key="1">
    <citation type="submission" date="2018-05" db="EMBL/GenBank/DDBJ databases">
        <title>Draft genome of Mucuna pruriens seed.</title>
        <authorList>
            <person name="Nnadi N.E."/>
            <person name="Vos R."/>
            <person name="Hasami M.H."/>
            <person name="Devisetty U.K."/>
            <person name="Aguiy J.C."/>
        </authorList>
    </citation>
    <scope>NUCLEOTIDE SEQUENCE [LARGE SCALE GENOMIC DNA]</scope>
    <source>
        <strain evidence="1">JCA_2017</strain>
    </source>
</reference>
<protein>
    <submittedName>
        <fullName evidence="1">Uncharacterized protein</fullName>
    </submittedName>
</protein>
<dbReference type="Proteomes" id="UP000257109">
    <property type="component" value="Unassembled WGS sequence"/>
</dbReference>
<organism evidence="1 2">
    <name type="scientific">Mucuna pruriens</name>
    <name type="common">Velvet bean</name>
    <name type="synonym">Dolichos pruriens</name>
    <dbReference type="NCBI Taxonomy" id="157652"/>
    <lineage>
        <taxon>Eukaryota</taxon>
        <taxon>Viridiplantae</taxon>
        <taxon>Streptophyta</taxon>
        <taxon>Embryophyta</taxon>
        <taxon>Tracheophyta</taxon>
        <taxon>Spermatophyta</taxon>
        <taxon>Magnoliopsida</taxon>
        <taxon>eudicotyledons</taxon>
        <taxon>Gunneridae</taxon>
        <taxon>Pentapetalae</taxon>
        <taxon>rosids</taxon>
        <taxon>fabids</taxon>
        <taxon>Fabales</taxon>
        <taxon>Fabaceae</taxon>
        <taxon>Papilionoideae</taxon>
        <taxon>50 kb inversion clade</taxon>
        <taxon>NPAAA clade</taxon>
        <taxon>indigoferoid/millettioid clade</taxon>
        <taxon>Phaseoleae</taxon>
        <taxon>Mucuna</taxon>
    </lineage>
</organism>